<dbReference type="Gene3D" id="3.30.70.260">
    <property type="match status" value="1"/>
</dbReference>
<dbReference type="RefSeq" id="WP_205005935.1">
    <property type="nucleotide sequence ID" value="NZ_CBCRXA010000005.1"/>
</dbReference>
<comment type="function">
    <text evidence="2">Catalyzes the reversible conversion of ribose-5-phosphate to ribulose 5-phosphate.</text>
</comment>
<dbReference type="Pfam" id="PF06026">
    <property type="entry name" value="Rib_5-P_isom_A"/>
    <property type="match status" value="1"/>
</dbReference>
<feature type="binding site" evidence="2">
    <location>
        <begin position="80"/>
        <end position="83"/>
    </location>
    <ligand>
        <name>substrate</name>
    </ligand>
</feature>
<dbReference type="InterPro" id="IPR037171">
    <property type="entry name" value="NagB/RpiA_transferase-like"/>
</dbReference>
<comment type="similarity">
    <text evidence="2">Belongs to the ribose 5-phosphate isomerase family.</text>
</comment>
<accession>A0ABS2Q9F0</accession>
<keyword evidence="1 2" id="KW-0413">Isomerase</keyword>
<comment type="subunit">
    <text evidence="2">Homodimer.</text>
</comment>
<dbReference type="InterPro" id="IPR004788">
    <property type="entry name" value="Ribose5P_isomerase_type_A"/>
</dbReference>
<gene>
    <name evidence="2" type="primary">rpiA</name>
    <name evidence="3" type="ORF">JOC27_001046</name>
</gene>
<dbReference type="PANTHER" id="PTHR11934">
    <property type="entry name" value="RIBOSE-5-PHOSPHATE ISOMERASE"/>
    <property type="match status" value="1"/>
</dbReference>
<comment type="pathway">
    <text evidence="2">Carbohydrate degradation; pentose phosphate pathway; D-ribose 5-phosphate from D-ribulose 5-phosphate (non-oxidative stage): step 1/1.</text>
</comment>
<dbReference type="SUPFAM" id="SSF100950">
    <property type="entry name" value="NagB/RpiA/CoA transferase-like"/>
    <property type="match status" value="1"/>
</dbReference>
<dbReference type="CDD" id="cd01398">
    <property type="entry name" value="RPI_A"/>
    <property type="match status" value="1"/>
</dbReference>
<dbReference type="SUPFAM" id="SSF75445">
    <property type="entry name" value="D-ribose-5-phosphate isomerase (RpiA), lid domain"/>
    <property type="match status" value="1"/>
</dbReference>
<feature type="binding site" evidence="2">
    <location>
        <begin position="93"/>
        <end position="96"/>
    </location>
    <ligand>
        <name>substrate</name>
    </ligand>
</feature>
<evidence type="ECO:0000256" key="1">
    <source>
        <dbReference type="ARBA" id="ARBA00023235"/>
    </source>
</evidence>
<protein>
    <recommendedName>
        <fullName evidence="2">Ribose-5-phosphate isomerase A</fullName>
        <ecNumber evidence="2">5.3.1.6</ecNumber>
    </recommendedName>
    <alternativeName>
        <fullName evidence="2">Phosphoriboisomerase A</fullName>
        <shortName evidence="2">PRI</shortName>
    </alternativeName>
</protein>
<sequence length="224" mass="24433">MNGKQAAGIQAVQEISDGMVVGLGTGTTVYYFLEALAEKVKLGLKLTGVATSQQTVELARKWGIPMKPLNSVQSIDLTIDGADEVSPDLDGIKGGGGALLYEKLVAVASKKRIWIVDARKTVKQLGAFPLPVEVIPFSWKQINRKLENRGLHPVLRTQKDGSPFLTDARHYILDLHLNTIENPSALANELDHLPGLVEHGLFLGMTDSVIIGYPDGHIERLERH</sequence>
<dbReference type="PANTHER" id="PTHR11934:SF0">
    <property type="entry name" value="RIBOSE-5-PHOSPHATE ISOMERASE"/>
    <property type="match status" value="1"/>
</dbReference>
<dbReference type="GO" id="GO:0004751">
    <property type="term" value="F:ribose-5-phosphate isomerase activity"/>
    <property type="evidence" value="ECO:0007669"/>
    <property type="project" value="UniProtKB-EC"/>
</dbReference>
<reference evidence="3 4" key="1">
    <citation type="submission" date="2021-01" db="EMBL/GenBank/DDBJ databases">
        <title>Genomic Encyclopedia of Type Strains, Phase IV (KMG-IV): sequencing the most valuable type-strain genomes for metagenomic binning, comparative biology and taxonomic classification.</title>
        <authorList>
            <person name="Goeker M."/>
        </authorList>
    </citation>
    <scope>NUCLEOTIDE SEQUENCE [LARGE SCALE GENOMIC DNA]</scope>
    <source>
        <strain evidence="3 4">DSM 100968</strain>
    </source>
</reference>
<comment type="caution">
    <text evidence="3">The sequence shown here is derived from an EMBL/GenBank/DDBJ whole genome shotgun (WGS) entry which is preliminary data.</text>
</comment>
<feature type="binding site" evidence="2">
    <location>
        <position position="120"/>
    </location>
    <ligand>
        <name>substrate</name>
    </ligand>
</feature>
<dbReference type="InterPro" id="IPR020672">
    <property type="entry name" value="Ribose5P_isomerase_typA_subgr"/>
</dbReference>
<dbReference type="HAMAP" id="MF_00170">
    <property type="entry name" value="Rib_5P_isom_A"/>
    <property type="match status" value="1"/>
</dbReference>
<dbReference type="EMBL" id="JAFBEV010000007">
    <property type="protein sequence ID" value="MBM7657597.1"/>
    <property type="molecule type" value="Genomic_DNA"/>
</dbReference>
<name>A0ABS2Q9F0_9BACL</name>
<organism evidence="3 4">
    <name type="scientific">Sporolactobacillus spathodeae</name>
    <dbReference type="NCBI Taxonomy" id="1465502"/>
    <lineage>
        <taxon>Bacteria</taxon>
        <taxon>Bacillati</taxon>
        <taxon>Bacillota</taxon>
        <taxon>Bacilli</taxon>
        <taxon>Bacillales</taxon>
        <taxon>Sporolactobacillaceae</taxon>
        <taxon>Sporolactobacillus</taxon>
    </lineage>
</organism>
<feature type="active site" description="Proton acceptor" evidence="2">
    <location>
        <position position="102"/>
    </location>
</feature>
<evidence type="ECO:0000313" key="3">
    <source>
        <dbReference type="EMBL" id="MBM7657597.1"/>
    </source>
</evidence>
<feature type="binding site" evidence="2">
    <location>
        <begin position="25"/>
        <end position="28"/>
    </location>
    <ligand>
        <name>substrate</name>
    </ligand>
</feature>
<keyword evidence="4" id="KW-1185">Reference proteome</keyword>
<dbReference type="EC" id="5.3.1.6" evidence="2"/>
<proteinExistence type="inferred from homology"/>
<evidence type="ECO:0000313" key="4">
    <source>
        <dbReference type="Proteomes" id="UP000823201"/>
    </source>
</evidence>
<evidence type="ECO:0000256" key="2">
    <source>
        <dbReference type="HAMAP-Rule" id="MF_00170"/>
    </source>
</evidence>
<dbReference type="NCBIfam" id="NF001924">
    <property type="entry name" value="PRK00702.1"/>
    <property type="match status" value="1"/>
</dbReference>
<comment type="catalytic activity">
    <reaction evidence="2">
        <text>aldehydo-D-ribose 5-phosphate = D-ribulose 5-phosphate</text>
        <dbReference type="Rhea" id="RHEA:14657"/>
        <dbReference type="ChEBI" id="CHEBI:58121"/>
        <dbReference type="ChEBI" id="CHEBI:58273"/>
        <dbReference type="EC" id="5.3.1.6"/>
    </reaction>
</comment>
<dbReference type="Proteomes" id="UP000823201">
    <property type="component" value="Unassembled WGS sequence"/>
</dbReference>
<dbReference type="NCBIfam" id="TIGR00021">
    <property type="entry name" value="rpiA"/>
    <property type="match status" value="1"/>
</dbReference>
<dbReference type="Gene3D" id="3.40.50.1360">
    <property type="match status" value="1"/>
</dbReference>